<dbReference type="GO" id="GO:0042613">
    <property type="term" value="C:MHC class II protein complex"/>
    <property type="evidence" value="ECO:0007669"/>
    <property type="project" value="UniProtKB-KW"/>
</dbReference>
<dbReference type="PANTHER" id="PTHR19944:SF99">
    <property type="entry name" value="HLA CLASS II HISTOCOMPATIBILITY ANTIGEN, DRB1 BETA CHAIN"/>
    <property type="match status" value="1"/>
</dbReference>
<reference evidence="11" key="1">
    <citation type="submission" date="2019-10" db="EMBL/GenBank/DDBJ databases">
        <title>Bird 10,000 Genomes (B10K) Project - Family phase.</title>
        <authorList>
            <person name="Zhang G."/>
        </authorList>
    </citation>
    <scope>NUCLEOTIDE SEQUENCE</scope>
    <source>
        <strain evidence="11">B10K-DU-012-65</strain>
        <tissue evidence="11">Muscle</tissue>
    </source>
</reference>
<dbReference type="PANTHER" id="PTHR19944">
    <property type="entry name" value="MHC CLASS II-RELATED"/>
    <property type="match status" value="1"/>
</dbReference>
<dbReference type="EMBL" id="WEIX01009793">
    <property type="protein sequence ID" value="NWH23358.1"/>
    <property type="molecule type" value="Genomic_DNA"/>
</dbReference>
<keyword evidence="7" id="KW-1015">Disulfide bond</keyword>
<name>A0A850TYI5_GRUAM</name>
<keyword evidence="3" id="KW-0391">Immunity</keyword>
<dbReference type="GO" id="GO:0002504">
    <property type="term" value="P:antigen processing and presentation of peptide or polysaccharide antigen via MHC class II"/>
    <property type="evidence" value="ECO:0007669"/>
    <property type="project" value="UniProtKB-KW"/>
</dbReference>
<comment type="subcellular location">
    <subcellularLocation>
        <location evidence="1">Membrane</location>
        <topology evidence="1">Single-pass type I membrane protein</topology>
    </subcellularLocation>
</comment>
<evidence type="ECO:0000256" key="5">
    <source>
        <dbReference type="ARBA" id="ARBA00023130"/>
    </source>
</evidence>
<evidence type="ECO:0000256" key="4">
    <source>
        <dbReference type="ARBA" id="ARBA00022989"/>
    </source>
</evidence>
<dbReference type="SMART" id="SM00921">
    <property type="entry name" value="MHC_II_beta"/>
    <property type="match status" value="1"/>
</dbReference>
<evidence type="ECO:0000256" key="7">
    <source>
        <dbReference type="ARBA" id="ARBA00023157"/>
    </source>
</evidence>
<accession>A0A850TYI5</accession>
<dbReference type="Pfam" id="PF00969">
    <property type="entry name" value="MHC_II_beta"/>
    <property type="match status" value="1"/>
</dbReference>
<protein>
    <submittedName>
        <fullName evidence="11">HB2L protein</fullName>
    </submittedName>
</protein>
<feature type="non-terminal residue" evidence="11">
    <location>
        <position position="1"/>
    </location>
</feature>
<dbReference type="AlphaFoldDB" id="A0A850TYI5"/>
<dbReference type="SUPFAM" id="SSF54452">
    <property type="entry name" value="MHC antigen-recognition domain"/>
    <property type="match status" value="1"/>
</dbReference>
<dbReference type="InterPro" id="IPR014745">
    <property type="entry name" value="MHC_II_a/b_N"/>
</dbReference>
<keyword evidence="12" id="KW-1185">Reference proteome</keyword>
<keyword evidence="5" id="KW-1064">Adaptive immunity</keyword>
<keyword evidence="9" id="KW-0491">MHC II</keyword>
<evidence type="ECO:0000256" key="3">
    <source>
        <dbReference type="ARBA" id="ARBA00022859"/>
    </source>
</evidence>
<evidence type="ECO:0000256" key="8">
    <source>
        <dbReference type="ARBA" id="ARBA00023180"/>
    </source>
</evidence>
<feature type="non-terminal residue" evidence="11">
    <location>
        <position position="98"/>
    </location>
</feature>
<evidence type="ECO:0000313" key="11">
    <source>
        <dbReference type="EMBL" id="NWH23358.1"/>
    </source>
</evidence>
<organism evidence="11 12">
    <name type="scientific">Grus americana</name>
    <name type="common">Whooping crane</name>
    <dbReference type="NCBI Taxonomy" id="9117"/>
    <lineage>
        <taxon>Eukaryota</taxon>
        <taxon>Metazoa</taxon>
        <taxon>Chordata</taxon>
        <taxon>Craniata</taxon>
        <taxon>Vertebrata</taxon>
        <taxon>Euteleostomi</taxon>
        <taxon>Archelosauria</taxon>
        <taxon>Archosauria</taxon>
        <taxon>Dinosauria</taxon>
        <taxon>Saurischia</taxon>
        <taxon>Theropoda</taxon>
        <taxon>Coelurosauria</taxon>
        <taxon>Aves</taxon>
        <taxon>Neognathae</taxon>
        <taxon>Neoaves</taxon>
        <taxon>Gruiformes</taxon>
        <taxon>Gruidae</taxon>
        <taxon>Grus</taxon>
    </lineage>
</organism>
<dbReference type="FunFam" id="3.10.320.10:FF:000001">
    <property type="entry name" value="HLA class II histocompatibility antigen, DRB1-1 beta chain"/>
    <property type="match status" value="1"/>
</dbReference>
<dbReference type="GO" id="GO:0002250">
    <property type="term" value="P:adaptive immune response"/>
    <property type="evidence" value="ECO:0007669"/>
    <property type="project" value="UniProtKB-KW"/>
</dbReference>
<evidence type="ECO:0000256" key="2">
    <source>
        <dbReference type="ARBA" id="ARBA00022692"/>
    </source>
</evidence>
<evidence type="ECO:0000259" key="10">
    <source>
        <dbReference type="SMART" id="SM00921"/>
    </source>
</evidence>
<keyword evidence="4" id="KW-1133">Transmembrane helix</keyword>
<sequence length="98" mass="11232">PLTCLPAHTAVFQYCFVAECQYLNGTERVRFLERHSYNREQWVHFDSDVGRYVGDTPLGEATAKYGNSQPEILENAQAAVDAFCRHNYGVLRSFTVER</sequence>
<dbReference type="InterPro" id="IPR000353">
    <property type="entry name" value="MHC_II_b_N"/>
</dbReference>
<dbReference type="InterPro" id="IPR011162">
    <property type="entry name" value="MHC_I/II-like_Ag-recog"/>
</dbReference>
<dbReference type="Proteomes" id="UP000640762">
    <property type="component" value="Unassembled WGS sequence"/>
</dbReference>
<dbReference type="Gene3D" id="3.10.320.10">
    <property type="entry name" value="Class II Histocompatibility Antigen, M Beta Chain, Chain B, domain 1"/>
    <property type="match status" value="1"/>
</dbReference>
<dbReference type="InterPro" id="IPR050160">
    <property type="entry name" value="MHC/Immunoglobulin"/>
</dbReference>
<gene>
    <name evidence="11" type="primary">Hb2l_0</name>
    <name evidence="11" type="ORF">GRUAME_R14813</name>
</gene>
<evidence type="ECO:0000313" key="12">
    <source>
        <dbReference type="Proteomes" id="UP000640762"/>
    </source>
</evidence>
<comment type="caution">
    <text evidence="11">The sequence shown here is derived from an EMBL/GenBank/DDBJ whole genome shotgun (WGS) entry which is preliminary data.</text>
</comment>
<proteinExistence type="predicted"/>
<evidence type="ECO:0000256" key="9">
    <source>
        <dbReference type="ARBA" id="ARBA00023182"/>
    </source>
</evidence>
<feature type="domain" description="MHC class II beta chain N-terminal" evidence="10">
    <location>
        <begin position="18"/>
        <end position="92"/>
    </location>
</feature>
<keyword evidence="6" id="KW-0472">Membrane</keyword>
<evidence type="ECO:0000256" key="1">
    <source>
        <dbReference type="ARBA" id="ARBA00004479"/>
    </source>
</evidence>
<evidence type="ECO:0000256" key="6">
    <source>
        <dbReference type="ARBA" id="ARBA00023136"/>
    </source>
</evidence>
<keyword evidence="2" id="KW-0812">Transmembrane</keyword>
<keyword evidence="8" id="KW-0325">Glycoprotein</keyword>